<keyword evidence="7" id="KW-1185">Reference proteome</keyword>
<evidence type="ECO:0000256" key="2">
    <source>
        <dbReference type="ARBA" id="ARBA00006727"/>
    </source>
</evidence>
<evidence type="ECO:0000313" key="7">
    <source>
        <dbReference type="Proteomes" id="UP000218811"/>
    </source>
</evidence>
<dbReference type="InterPro" id="IPR036259">
    <property type="entry name" value="MFS_trans_sf"/>
</dbReference>
<name>A0A2H3J6P5_WOLCO</name>
<dbReference type="SUPFAM" id="SSF103473">
    <property type="entry name" value="MFS general substrate transporter"/>
    <property type="match status" value="1"/>
</dbReference>
<evidence type="ECO:0000313" key="6">
    <source>
        <dbReference type="EMBL" id="PCH37601.1"/>
    </source>
</evidence>
<dbReference type="Gene3D" id="1.20.1250.20">
    <property type="entry name" value="MFS general substrate transporter like domains"/>
    <property type="match status" value="2"/>
</dbReference>
<feature type="transmembrane region" description="Helical" evidence="4">
    <location>
        <begin position="171"/>
        <end position="191"/>
    </location>
</feature>
<dbReference type="OMA" id="LCLMYAP"/>
<feature type="transmembrane region" description="Helical" evidence="4">
    <location>
        <begin position="203"/>
        <end position="225"/>
    </location>
</feature>
<accession>A0A2H3J6P5</accession>
<dbReference type="InterPro" id="IPR050327">
    <property type="entry name" value="Proton-linked_MCT"/>
</dbReference>
<evidence type="ECO:0000256" key="3">
    <source>
        <dbReference type="SAM" id="MobiDB-lite"/>
    </source>
</evidence>
<comment type="similarity">
    <text evidence="2">Belongs to the major facilitator superfamily. Monocarboxylate porter (TC 2.A.1.13) family.</text>
</comment>
<feature type="transmembrane region" description="Helical" evidence="4">
    <location>
        <begin position="423"/>
        <end position="442"/>
    </location>
</feature>
<evidence type="ECO:0000259" key="5">
    <source>
        <dbReference type="PROSITE" id="PS50850"/>
    </source>
</evidence>
<feature type="region of interest" description="Disordered" evidence="3">
    <location>
        <begin position="1"/>
        <end position="20"/>
    </location>
</feature>
<dbReference type="PROSITE" id="PS50850">
    <property type="entry name" value="MFS"/>
    <property type="match status" value="1"/>
</dbReference>
<organism evidence="6 7">
    <name type="scientific">Wolfiporia cocos (strain MD-104)</name>
    <name type="common">Brown rot fungus</name>
    <dbReference type="NCBI Taxonomy" id="742152"/>
    <lineage>
        <taxon>Eukaryota</taxon>
        <taxon>Fungi</taxon>
        <taxon>Dikarya</taxon>
        <taxon>Basidiomycota</taxon>
        <taxon>Agaricomycotina</taxon>
        <taxon>Agaricomycetes</taxon>
        <taxon>Polyporales</taxon>
        <taxon>Phaeolaceae</taxon>
        <taxon>Wolfiporia</taxon>
    </lineage>
</organism>
<keyword evidence="4" id="KW-0472">Membrane</keyword>
<dbReference type="Proteomes" id="UP000218811">
    <property type="component" value="Unassembled WGS sequence"/>
</dbReference>
<feature type="transmembrane region" description="Helical" evidence="4">
    <location>
        <begin position="325"/>
        <end position="345"/>
    </location>
</feature>
<protein>
    <submittedName>
        <fullName evidence="6">MFS general substrate transporter</fullName>
    </submittedName>
</protein>
<feature type="transmembrane region" description="Helical" evidence="4">
    <location>
        <begin position="448"/>
        <end position="468"/>
    </location>
</feature>
<dbReference type="STRING" id="742152.A0A2H3J6P5"/>
<feature type="transmembrane region" description="Helical" evidence="4">
    <location>
        <begin position="389"/>
        <end position="411"/>
    </location>
</feature>
<dbReference type="EMBL" id="KB467931">
    <property type="protein sequence ID" value="PCH37601.1"/>
    <property type="molecule type" value="Genomic_DNA"/>
</dbReference>
<feature type="domain" description="Major facilitator superfamily (MFS) profile" evidence="5">
    <location>
        <begin position="262"/>
        <end position="477"/>
    </location>
</feature>
<gene>
    <name evidence="6" type="ORF">WOLCODRAFT_110178</name>
</gene>
<sequence>MHKESSPPPPDTPPDAPPAPLDAGRTAWLTVAGAWMVQFATFGYVSAFGVYQDYYTTTFLARETSSNIRCAPRPRPRPRSHAPSWIGSLQLCLMYAPGVFVGRAFDKGLFHHIEIVGGLLYVFSIFMLSLARPGQYYQVFLAQAVGMGLGLGLTFLPSLSIVSHHLRRRRALAVGIVTSGASAGGIVFPILLNRLIADPRVGFANAVRISGALVAALLIVANAIMRTRAPPKQSIRMHTDDSWLAGLRHRCAEIKAIICDAPYLWSILGAFLTNLGVYVPLFYLQLFAEDHGVDARITTYCLAILNAGSTLGRLLPPSFADRTGVYNMLLPAIAACAALAFAIFGATSSAGVILVGLLFGFASGAYISLIPSLLVALCNNLGELGVKMGLAYTAVALAMLVGTPIAGALLGTARASAGAQGLLWWRAIIFTGVRLTLAWVLIAGADHMLMQVCTLAGLLCMTISRTLFARRKGHQRI</sequence>
<feature type="transmembrane region" description="Helical" evidence="4">
    <location>
        <begin position="137"/>
        <end position="159"/>
    </location>
</feature>
<proteinExistence type="inferred from homology"/>
<feature type="transmembrane region" description="Helical" evidence="4">
    <location>
        <begin position="113"/>
        <end position="131"/>
    </location>
</feature>
<dbReference type="Pfam" id="PF07690">
    <property type="entry name" value="MFS_1"/>
    <property type="match status" value="1"/>
</dbReference>
<evidence type="ECO:0000256" key="4">
    <source>
        <dbReference type="SAM" id="Phobius"/>
    </source>
</evidence>
<reference evidence="6 7" key="1">
    <citation type="journal article" date="2012" name="Science">
        <title>The Paleozoic origin of enzymatic lignin decomposition reconstructed from 31 fungal genomes.</title>
        <authorList>
            <person name="Floudas D."/>
            <person name="Binder M."/>
            <person name="Riley R."/>
            <person name="Barry K."/>
            <person name="Blanchette R.A."/>
            <person name="Henrissat B."/>
            <person name="Martinez A.T."/>
            <person name="Otillar R."/>
            <person name="Spatafora J.W."/>
            <person name="Yadav J.S."/>
            <person name="Aerts A."/>
            <person name="Benoit I."/>
            <person name="Boyd A."/>
            <person name="Carlson A."/>
            <person name="Copeland A."/>
            <person name="Coutinho P.M."/>
            <person name="de Vries R.P."/>
            <person name="Ferreira P."/>
            <person name="Findley K."/>
            <person name="Foster B."/>
            <person name="Gaskell J."/>
            <person name="Glotzer D."/>
            <person name="Gorecki P."/>
            <person name="Heitman J."/>
            <person name="Hesse C."/>
            <person name="Hori C."/>
            <person name="Igarashi K."/>
            <person name="Jurgens J.A."/>
            <person name="Kallen N."/>
            <person name="Kersten P."/>
            <person name="Kohler A."/>
            <person name="Kuees U."/>
            <person name="Kumar T.K.A."/>
            <person name="Kuo A."/>
            <person name="LaButti K."/>
            <person name="Larrondo L.F."/>
            <person name="Lindquist E."/>
            <person name="Ling A."/>
            <person name="Lombard V."/>
            <person name="Lucas S."/>
            <person name="Lundell T."/>
            <person name="Martin R."/>
            <person name="McLaughlin D.J."/>
            <person name="Morgenstern I."/>
            <person name="Morin E."/>
            <person name="Murat C."/>
            <person name="Nagy L.G."/>
            <person name="Nolan M."/>
            <person name="Ohm R.A."/>
            <person name="Patyshakuliyeva A."/>
            <person name="Rokas A."/>
            <person name="Ruiz-Duenas F.J."/>
            <person name="Sabat G."/>
            <person name="Salamov A."/>
            <person name="Samejima M."/>
            <person name="Schmutz J."/>
            <person name="Slot J.C."/>
            <person name="St John F."/>
            <person name="Stenlid J."/>
            <person name="Sun H."/>
            <person name="Sun S."/>
            <person name="Syed K."/>
            <person name="Tsang A."/>
            <person name="Wiebenga A."/>
            <person name="Young D."/>
            <person name="Pisabarro A."/>
            <person name="Eastwood D.C."/>
            <person name="Martin F."/>
            <person name="Cullen D."/>
            <person name="Grigoriev I.V."/>
            <person name="Hibbett D.S."/>
        </authorList>
    </citation>
    <scope>NUCLEOTIDE SEQUENCE [LARGE SCALE GENOMIC DNA]</scope>
    <source>
        <strain evidence="6 7">MD-104</strain>
    </source>
</reference>
<keyword evidence="4" id="KW-0812">Transmembrane</keyword>
<keyword evidence="4" id="KW-1133">Transmembrane helix</keyword>
<feature type="transmembrane region" description="Helical" evidence="4">
    <location>
        <begin position="263"/>
        <end position="284"/>
    </location>
</feature>
<comment type="subcellular location">
    <subcellularLocation>
        <location evidence="1">Membrane</location>
        <topology evidence="1">Multi-pass membrane protein</topology>
    </subcellularLocation>
</comment>
<dbReference type="GO" id="GO:0022857">
    <property type="term" value="F:transmembrane transporter activity"/>
    <property type="evidence" value="ECO:0007669"/>
    <property type="project" value="InterPro"/>
</dbReference>
<dbReference type="GO" id="GO:0016020">
    <property type="term" value="C:membrane"/>
    <property type="evidence" value="ECO:0007669"/>
    <property type="project" value="UniProtKB-SubCell"/>
</dbReference>
<dbReference type="InterPro" id="IPR011701">
    <property type="entry name" value="MFS"/>
</dbReference>
<dbReference type="AlphaFoldDB" id="A0A2H3J6P5"/>
<feature type="transmembrane region" description="Helical" evidence="4">
    <location>
        <begin position="352"/>
        <end position="377"/>
    </location>
</feature>
<dbReference type="OrthoDB" id="6499973at2759"/>
<dbReference type="PANTHER" id="PTHR11360">
    <property type="entry name" value="MONOCARBOXYLATE TRANSPORTER"/>
    <property type="match status" value="1"/>
</dbReference>
<dbReference type="PANTHER" id="PTHR11360:SF234">
    <property type="entry name" value="MFS-TYPE TRANSPORTER DBAD-RELATED"/>
    <property type="match status" value="1"/>
</dbReference>
<evidence type="ECO:0000256" key="1">
    <source>
        <dbReference type="ARBA" id="ARBA00004141"/>
    </source>
</evidence>
<dbReference type="InterPro" id="IPR020846">
    <property type="entry name" value="MFS_dom"/>
</dbReference>